<feature type="domain" description="Peptidase A1" evidence="8">
    <location>
        <begin position="74"/>
        <end position="318"/>
    </location>
</feature>
<evidence type="ECO:0000256" key="1">
    <source>
        <dbReference type="ARBA" id="ARBA00007447"/>
    </source>
</evidence>
<feature type="active site" evidence="5">
    <location>
        <position position="92"/>
    </location>
</feature>
<reference evidence="9 10" key="1">
    <citation type="journal article" date="2017" name="Curr. Biol.">
        <title>Genome architecture and evolution of a unichromosomal asexual nematode.</title>
        <authorList>
            <person name="Fradin H."/>
            <person name="Zegar C."/>
            <person name="Gutwein M."/>
            <person name="Lucas J."/>
            <person name="Kovtun M."/>
            <person name="Corcoran D."/>
            <person name="Baugh L.R."/>
            <person name="Kiontke K."/>
            <person name="Gunsalus K."/>
            <person name="Fitch D.H."/>
            <person name="Piano F."/>
        </authorList>
    </citation>
    <scope>NUCLEOTIDE SEQUENCE [LARGE SCALE GENOMIC DNA]</scope>
    <source>
        <strain evidence="9">PF1309</strain>
    </source>
</reference>
<dbReference type="InterPro" id="IPR001461">
    <property type="entry name" value="Aspartic_peptidase_A1"/>
</dbReference>
<name>A0A2A2L041_9BILA</name>
<evidence type="ECO:0000256" key="2">
    <source>
        <dbReference type="ARBA" id="ARBA00022670"/>
    </source>
</evidence>
<proteinExistence type="inferred from homology"/>
<dbReference type="FunFam" id="2.40.70.10:FF:000115">
    <property type="entry name" value="Lysosomal aspartic protease"/>
    <property type="match status" value="1"/>
</dbReference>
<sequence length="318" mass="35460">MQYFLLLAQFIFLISLSNCVVHKMSIARRETLREELYRLGKIREYAKLLTQTRLTGESSEGTVQHVTDFHDFAYFGNITLGDPQQQFLVVLDTGEVRILNRKGILNLGSSSLWVPDTSCGSNSFLSTSACRHKHRYNSKTSKTYRKDGRFFSIRYGTGSAMGFLGFDTLCFWGTSLCVKNQTFGQATMLASFFARQSIDGILGLGFPLRTADAALPPFINAVQQGLVEKPIFTVYLEHHGPGSYPNGGIFTYGGEDPENCGDVIKWQPLTRAAYWQFKLDGIEVKNVHFRDNWEAISDTGSSFIGGPAIIIEKIAAVS</sequence>
<feature type="signal peptide" evidence="7">
    <location>
        <begin position="1"/>
        <end position="19"/>
    </location>
</feature>
<keyword evidence="10" id="KW-1185">Reference proteome</keyword>
<dbReference type="STRING" id="2018661.A0A2A2L041"/>
<feature type="chain" id="PRO_5012991251" description="Peptidase A1 domain-containing protein" evidence="7">
    <location>
        <begin position="20"/>
        <end position="318"/>
    </location>
</feature>
<dbReference type="OrthoDB" id="5839471at2759"/>
<keyword evidence="2" id="KW-0645">Protease</keyword>
<dbReference type="GO" id="GO:0006508">
    <property type="term" value="P:proteolysis"/>
    <property type="evidence" value="ECO:0007669"/>
    <property type="project" value="UniProtKB-KW"/>
</dbReference>
<dbReference type="InterPro" id="IPR021109">
    <property type="entry name" value="Peptidase_aspartic_dom_sf"/>
</dbReference>
<dbReference type="CDD" id="cd05471">
    <property type="entry name" value="pepsin_like"/>
    <property type="match status" value="1"/>
</dbReference>
<protein>
    <recommendedName>
        <fullName evidence="8">Peptidase A1 domain-containing protein</fullName>
    </recommendedName>
</protein>
<dbReference type="PROSITE" id="PS51767">
    <property type="entry name" value="PEPTIDASE_A1"/>
    <property type="match status" value="1"/>
</dbReference>
<dbReference type="GO" id="GO:0005764">
    <property type="term" value="C:lysosome"/>
    <property type="evidence" value="ECO:0007669"/>
    <property type="project" value="TreeGrafter"/>
</dbReference>
<feature type="active site" evidence="5">
    <location>
        <position position="298"/>
    </location>
</feature>
<dbReference type="PANTHER" id="PTHR47966">
    <property type="entry name" value="BETA-SITE APP-CLEAVING ENZYME, ISOFORM A-RELATED"/>
    <property type="match status" value="1"/>
</dbReference>
<feature type="disulfide bond" evidence="6">
    <location>
        <begin position="119"/>
        <end position="130"/>
    </location>
</feature>
<evidence type="ECO:0000313" key="9">
    <source>
        <dbReference type="EMBL" id="PAV79473.1"/>
    </source>
</evidence>
<dbReference type="AlphaFoldDB" id="A0A2A2L041"/>
<dbReference type="Gene3D" id="2.40.70.10">
    <property type="entry name" value="Acid Proteases"/>
    <property type="match status" value="2"/>
</dbReference>
<comment type="similarity">
    <text evidence="1">Belongs to the peptidase A1 family.</text>
</comment>
<dbReference type="PANTHER" id="PTHR47966:SF44">
    <property type="entry name" value="PEPTIDASE A1 DOMAIN-CONTAINING PROTEIN"/>
    <property type="match status" value="1"/>
</dbReference>
<dbReference type="InterPro" id="IPR034164">
    <property type="entry name" value="Pepsin-like_dom"/>
</dbReference>
<dbReference type="PRINTS" id="PR00792">
    <property type="entry name" value="PEPSIN"/>
</dbReference>
<accession>A0A2A2L041</accession>
<dbReference type="Pfam" id="PF00026">
    <property type="entry name" value="Asp"/>
    <property type="match status" value="1"/>
</dbReference>
<keyword evidence="6" id="KW-1015">Disulfide bond</keyword>
<dbReference type="SUPFAM" id="SSF50630">
    <property type="entry name" value="Acid proteases"/>
    <property type="match status" value="1"/>
</dbReference>
<keyword evidence="7" id="KW-0732">Signal</keyword>
<evidence type="ECO:0000259" key="8">
    <source>
        <dbReference type="PROSITE" id="PS51767"/>
    </source>
</evidence>
<keyword evidence="4" id="KW-0378">Hydrolase</keyword>
<evidence type="ECO:0000256" key="3">
    <source>
        <dbReference type="ARBA" id="ARBA00022750"/>
    </source>
</evidence>
<evidence type="ECO:0000256" key="5">
    <source>
        <dbReference type="PIRSR" id="PIRSR601461-1"/>
    </source>
</evidence>
<dbReference type="EMBL" id="LIAE01007413">
    <property type="protein sequence ID" value="PAV79473.1"/>
    <property type="molecule type" value="Genomic_DNA"/>
</dbReference>
<dbReference type="GO" id="GO:0004190">
    <property type="term" value="F:aspartic-type endopeptidase activity"/>
    <property type="evidence" value="ECO:0007669"/>
    <property type="project" value="UniProtKB-KW"/>
</dbReference>
<comment type="caution">
    <text evidence="9">The sequence shown here is derived from an EMBL/GenBank/DDBJ whole genome shotgun (WGS) entry which is preliminary data.</text>
</comment>
<evidence type="ECO:0000313" key="10">
    <source>
        <dbReference type="Proteomes" id="UP000218231"/>
    </source>
</evidence>
<keyword evidence="3" id="KW-0064">Aspartyl protease</keyword>
<evidence type="ECO:0000256" key="7">
    <source>
        <dbReference type="SAM" id="SignalP"/>
    </source>
</evidence>
<dbReference type="InterPro" id="IPR033121">
    <property type="entry name" value="PEPTIDASE_A1"/>
</dbReference>
<gene>
    <name evidence="9" type="ORF">WR25_19337</name>
</gene>
<evidence type="ECO:0000256" key="4">
    <source>
        <dbReference type="ARBA" id="ARBA00022801"/>
    </source>
</evidence>
<dbReference type="Proteomes" id="UP000218231">
    <property type="component" value="Unassembled WGS sequence"/>
</dbReference>
<organism evidence="9 10">
    <name type="scientific">Diploscapter pachys</name>
    <dbReference type="NCBI Taxonomy" id="2018661"/>
    <lineage>
        <taxon>Eukaryota</taxon>
        <taxon>Metazoa</taxon>
        <taxon>Ecdysozoa</taxon>
        <taxon>Nematoda</taxon>
        <taxon>Chromadorea</taxon>
        <taxon>Rhabditida</taxon>
        <taxon>Rhabditina</taxon>
        <taxon>Rhabditomorpha</taxon>
        <taxon>Rhabditoidea</taxon>
        <taxon>Rhabditidae</taxon>
        <taxon>Diploscapter</taxon>
    </lineage>
</organism>
<evidence type="ECO:0000256" key="6">
    <source>
        <dbReference type="PIRSR" id="PIRSR601461-2"/>
    </source>
</evidence>